<comment type="caution">
    <text evidence="1">The sequence shown here is derived from an EMBL/GenBank/DDBJ whole genome shotgun (WGS) entry which is preliminary data.</text>
</comment>
<sequence>MRLNINWIPLTFALSASIILFALAIQMTHMGSKSPHKDNTIQNTGVLELVWLASRLPELRDGIGKVERPSVDNLRAAGTFDVLLAAVDEGDLMAKDDDCTGHDFQARSSHTLSRDPQSASPSNVFKTAGDAQDYEMNHLPEHDKITLVERIEMLRHQVCLSISSL</sequence>
<reference evidence="1" key="1">
    <citation type="journal article" date="2021" name="New Phytol.">
        <title>Evolutionary innovations through gain and loss of genes in the ectomycorrhizal Boletales.</title>
        <authorList>
            <person name="Wu G."/>
            <person name="Miyauchi S."/>
            <person name="Morin E."/>
            <person name="Kuo A."/>
            <person name="Drula E."/>
            <person name="Varga T."/>
            <person name="Kohler A."/>
            <person name="Feng B."/>
            <person name="Cao Y."/>
            <person name="Lipzen A."/>
            <person name="Daum C."/>
            <person name="Hundley H."/>
            <person name="Pangilinan J."/>
            <person name="Johnson J."/>
            <person name="Barry K."/>
            <person name="LaButti K."/>
            <person name="Ng V."/>
            <person name="Ahrendt S."/>
            <person name="Min B."/>
            <person name="Choi I.G."/>
            <person name="Park H."/>
            <person name="Plett J.M."/>
            <person name="Magnuson J."/>
            <person name="Spatafora J.W."/>
            <person name="Nagy L.G."/>
            <person name="Henrissat B."/>
            <person name="Grigoriev I.V."/>
            <person name="Yang Z.L."/>
            <person name="Xu J."/>
            <person name="Martin F.M."/>
        </authorList>
    </citation>
    <scope>NUCLEOTIDE SEQUENCE</scope>
    <source>
        <strain evidence="1">KUC20120723A-06</strain>
    </source>
</reference>
<proteinExistence type="predicted"/>
<dbReference type="EMBL" id="MU266619">
    <property type="protein sequence ID" value="KAH7919916.1"/>
    <property type="molecule type" value="Genomic_DNA"/>
</dbReference>
<evidence type="ECO:0000313" key="2">
    <source>
        <dbReference type="Proteomes" id="UP000790709"/>
    </source>
</evidence>
<evidence type="ECO:0000313" key="1">
    <source>
        <dbReference type="EMBL" id="KAH7919916.1"/>
    </source>
</evidence>
<keyword evidence="2" id="KW-1185">Reference proteome</keyword>
<gene>
    <name evidence="1" type="ORF">BV22DRAFT_838858</name>
</gene>
<organism evidence="1 2">
    <name type="scientific">Leucogyrophana mollusca</name>
    <dbReference type="NCBI Taxonomy" id="85980"/>
    <lineage>
        <taxon>Eukaryota</taxon>
        <taxon>Fungi</taxon>
        <taxon>Dikarya</taxon>
        <taxon>Basidiomycota</taxon>
        <taxon>Agaricomycotina</taxon>
        <taxon>Agaricomycetes</taxon>
        <taxon>Agaricomycetidae</taxon>
        <taxon>Boletales</taxon>
        <taxon>Boletales incertae sedis</taxon>
        <taxon>Leucogyrophana</taxon>
    </lineage>
</organism>
<protein>
    <submittedName>
        <fullName evidence="1">Uncharacterized protein</fullName>
    </submittedName>
</protein>
<name>A0ACB8B2L3_9AGAM</name>
<accession>A0ACB8B2L3</accession>
<dbReference type="Proteomes" id="UP000790709">
    <property type="component" value="Unassembled WGS sequence"/>
</dbReference>